<dbReference type="AlphaFoldDB" id="A0A916TNZ7"/>
<evidence type="ECO:0000313" key="1">
    <source>
        <dbReference type="EMBL" id="GGB86698.1"/>
    </source>
</evidence>
<reference evidence="1" key="2">
    <citation type="submission" date="2020-09" db="EMBL/GenBank/DDBJ databases">
        <authorList>
            <person name="Sun Q."/>
            <person name="Zhou Y."/>
        </authorList>
    </citation>
    <scope>NUCLEOTIDE SEQUENCE</scope>
    <source>
        <strain evidence="1">CGMCC 1.15095</strain>
    </source>
</reference>
<comment type="caution">
    <text evidence="1">The sequence shown here is derived from an EMBL/GenBank/DDBJ whole genome shotgun (WGS) entry which is preliminary data.</text>
</comment>
<gene>
    <name evidence="1" type="ORF">GCM10011494_01250</name>
</gene>
<sequence length="94" mass="10323">MSEVSAYRVLIDTNSADENGVLLFIRDHLVACVMRLDDPSHGRDRDRWCVETAYGFDSRKLPETFLSIEAAISAISEEICGSPLAVVGELPALP</sequence>
<dbReference type="EMBL" id="BMHK01000001">
    <property type="protein sequence ID" value="GGB86698.1"/>
    <property type="molecule type" value="Genomic_DNA"/>
</dbReference>
<protein>
    <submittedName>
        <fullName evidence="1">Uncharacterized protein</fullName>
    </submittedName>
</protein>
<proteinExistence type="predicted"/>
<keyword evidence="2" id="KW-1185">Reference proteome</keyword>
<dbReference type="RefSeq" id="WP_188767201.1">
    <property type="nucleotide sequence ID" value="NZ_BMHK01000001.1"/>
</dbReference>
<reference evidence="1" key="1">
    <citation type="journal article" date="2014" name="Int. J. Syst. Evol. Microbiol.">
        <title>Complete genome sequence of Corynebacterium casei LMG S-19264T (=DSM 44701T), isolated from a smear-ripened cheese.</title>
        <authorList>
            <consortium name="US DOE Joint Genome Institute (JGI-PGF)"/>
            <person name="Walter F."/>
            <person name="Albersmeier A."/>
            <person name="Kalinowski J."/>
            <person name="Ruckert C."/>
        </authorList>
    </citation>
    <scope>NUCLEOTIDE SEQUENCE</scope>
    <source>
        <strain evidence="1">CGMCC 1.15095</strain>
    </source>
</reference>
<organism evidence="1 2">
    <name type="scientific">Novosphingobium endophyticum</name>
    <dbReference type="NCBI Taxonomy" id="1955250"/>
    <lineage>
        <taxon>Bacteria</taxon>
        <taxon>Pseudomonadati</taxon>
        <taxon>Pseudomonadota</taxon>
        <taxon>Alphaproteobacteria</taxon>
        <taxon>Sphingomonadales</taxon>
        <taxon>Sphingomonadaceae</taxon>
        <taxon>Novosphingobium</taxon>
    </lineage>
</organism>
<name>A0A916TNZ7_9SPHN</name>
<evidence type="ECO:0000313" key="2">
    <source>
        <dbReference type="Proteomes" id="UP000608154"/>
    </source>
</evidence>
<accession>A0A916TNZ7</accession>
<dbReference type="Proteomes" id="UP000608154">
    <property type="component" value="Unassembled WGS sequence"/>
</dbReference>